<dbReference type="EMBL" id="MUXE01000002">
    <property type="protein sequence ID" value="PUE66027.1"/>
    <property type="molecule type" value="Genomic_DNA"/>
</dbReference>
<evidence type="ECO:0000313" key="1">
    <source>
        <dbReference type="EMBL" id="PUE66027.1"/>
    </source>
</evidence>
<name>A0A363D4K5_9BACT</name>
<evidence type="ECO:0000313" key="2">
    <source>
        <dbReference type="Proteomes" id="UP000251135"/>
    </source>
</evidence>
<organism evidence="1 2">
    <name type="scientific">Arcobacter caeni</name>
    <dbReference type="NCBI Taxonomy" id="1912877"/>
    <lineage>
        <taxon>Bacteria</taxon>
        <taxon>Pseudomonadati</taxon>
        <taxon>Campylobacterota</taxon>
        <taxon>Epsilonproteobacteria</taxon>
        <taxon>Campylobacterales</taxon>
        <taxon>Arcobacteraceae</taxon>
        <taxon>Arcobacter</taxon>
    </lineage>
</organism>
<comment type="caution">
    <text evidence="1">The sequence shown here is derived from an EMBL/GenBank/DDBJ whole genome shotgun (WGS) entry which is preliminary data.</text>
</comment>
<dbReference type="RefSeq" id="WP_108557935.1">
    <property type="nucleotide sequence ID" value="NZ_MUXE01000002.1"/>
</dbReference>
<sequence length="308" mass="36404">MSEYLDELEDSEKTRIPAPEDFFLKTQLYKKFKIDRDNENDIDRVIEIEFFNGAISCYCPECKATRTFRNDLIKNKSLSTKTTPHNYINDFNEEEYDKLEEVKSVIAFMKEIEIRENRTFILEFYCTHNHDHRIYFIFTIQNSFIQKSGQFPTLLDLEDNTEINKYKKELGSDEGRNYHKAIGLASHGVGAGSYVYLRRIFEGFIYEAKDKAIKDGVIAEDDFVPKKMDERIELLRDYLPIILVEHKEYYSVVSKGIHELSEDECLTHFNILKMGIEVILDEKIEARKREEKRNTFKIGINETHKKVK</sequence>
<accession>A0A363D4K5</accession>
<dbReference type="OrthoDB" id="981660at2"/>
<dbReference type="Proteomes" id="UP000251135">
    <property type="component" value="Unassembled WGS sequence"/>
</dbReference>
<protein>
    <submittedName>
        <fullName evidence="1">Uncharacterized protein</fullName>
    </submittedName>
</protein>
<dbReference type="AlphaFoldDB" id="A0A363D4K5"/>
<proteinExistence type="predicted"/>
<gene>
    <name evidence="1" type="ORF">B0174_01800</name>
</gene>
<keyword evidence="2" id="KW-1185">Reference proteome</keyword>
<reference evidence="1 2" key="1">
    <citation type="submission" date="2017-02" db="EMBL/GenBank/DDBJ databases">
        <title>Arcobacter caeni sp. nov, a new Arcobacter species isolated from reclaimed water.</title>
        <authorList>
            <person name="Figueras M.J."/>
            <person name="Perez-Cataluna A."/>
            <person name="Salas-Masso N."/>
        </authorList>
    </citation>
    <scope>NUCLEOTIDE SEQUENCE [LARGE SCALE GENOMIC DNA]</scope>
    <source>
        <strain evidence="1 2">RW17-10</strain>
    </source>
</reference>